<reference evidence="3 4" key="1">
    <citation type="submission" date="2018-01" db="EMBL/GenBank/DDBJ databases">
        <title>Genomic Sequence of Chromobacterium MWU13-2610 from wild cranberry bogs within the Cape Cod National Seashore.</title>
        <authorList>
            <person name="O'Hara-Hanley K."/>
            <person name="Soby S."/>
            <person name="Harrison A."/>
        </authorList>
    </citation>
    <scope>NUCLEOTIDE SEQUENCE [LARGE SCALE GENOMIC DNA]</scope>
    <source>
        <strain evidence="3 4">MWU13-2610</strain>
    </source>
</reference>
<evidence type="ECO:0000259" key="2">
    <source>
        <dbReference type="Pfam" id="PF00497"/>
    </source>
</evidence>
<evidence type="ECO:0000313" key="3">
    <source>
        <dbReference type="EMBL" id="POA98904.1"/>
    </source>
</evidence>
<evidence type="ECO:0000256" key="1">
    <source>
        <dbReference type="SAM" id="SignalP"/>
    </source>
</evidence>
<dbReference type="Proteomes" id="UP000236416">
    <property type="component" value="Unassembled WGS sequence"/>
</dbReference>
<keyword evidence="1" id="KW-0732">Signal</keyword>
<dbReference type="EMBL" id="PPTF01000032">
    <property type="protein sequence ID" value="POA98904.1"/>
    <property type="molecule type" value="Genomic_DNA"/>
</dbReference>
<comment type="caution">
    <text evidence="3">The sequence shown here is derived from an EMBL/GenBank/DDBJ whole genome shotgun (WGS) entry which is preliminary data.</text>
</comment>
<feature type="signal peptide" evidence="1">
    <location>
        <begin position="1"/>
        <end position="19"/>
    </location>
</feature>
<evidence type="ECO:0000313" key="4">
    <source>
        <dbReference type="Proteomes" id="UP000236416"/>
    </source>
</evidence>
<dbReference type="InterPro" id="IPR001638">
    <property type="entry name" value="Solute-binding_3/MltF_N"/>
</dbReference>
<dbReference type="Pfam" id="PF00497">
    <property type="entry name" value="SBP_bac_3"/>
    <property type="match status" value="1"/>
</dbReference>
<sequence length="243" mass="27235">MKKLFGLILGCLGSLPLHAAEPSIVIHLYSIEYPPFIIGADVPPRQGIALEAAQQALAHAGLRGQWVDLPWKRAQMQAQSETYGCLAPLTRSPKREEQYRWVGLLDSSSQSLYVLADKPAEIRTLADLKGKRVVALLGSSMAEWLHQHDVAFAELPTTEDAYRELSMGVADAWAVHSPVARYLVKKQGRSAAQIQEALRLQETRIYLACGKRMPEEVAQRLSNAFRWLRESGEMERITARYLE</sequence>
<dbReference type="PANTHER" id="PTHR38834">
    <property type="entry name" value="PERIPLASMIC SUBSTRATE BINDING PROTEIN FAMILY 3"/>
    <property type="match status" value="1"/>
</dbReference>
<dbReference type="Gene3D" id="3.40.190.10">
    <property type="entry name" value="Periplasmic binding protein-like II"/>
    <property type="match status" value="2"/>
</dbReference>
<dbReference type="PANTHER" id="PTHR38834:SF3">
    <property type="entry name" value="SOLUTE-BINDING PROTEIN FAMILY 3_N-TERMINAL DOMAIN-CONTAINING PROTEIN"/>
    <property type="match status" value="1"/>
</dbReference>
<protein>
    <recommendedName>
        <fullName evidence="2">Solute-binding protein family 3/N-terminal domain-containing protein</fullName>
    </recommendedName>
</protein>
<name>A0A2K4MP81_9NEIS</name>
<organism evidence="3 4">
    <name type="scientific">Chromobacterium sinusclupearum</name>
    <dbReference type="NCBI Taxonomy" id="2077146"/>
    <lineage>
        <taxon>Bacteria</taxon>
        <taxon>Pseudomonadati</taxon>
        <taxon>Pseudomonadota</taxon>
        <taxon>Betaproteobacteria</taxon>
        <taxon>Neisseriales</taxon>
        <taxon>Chromobacteriaceae</taxon>
        <taxon>Chromobacterium</taxon>
    </lineage>
</organism>
<feature type="chain" id="PRO_5014338131" description="Solute-binding protein family 3/N-terminal domain-containing protein" evidence="1">
    <location>
        <begin position="20"/>
        <end position="243"/>
    </location>
</feature>
<keyword evidence="4" id="KW-1185">Reference proteome</keyword>
<dbReference type="RefSeq" id="WP_103319557.1">
    <property type="nucleotide sequence ID" value="NZ_PPTF01000032.1"/>
</dbReference>
<gene>
    <name evidence="3" type="ORF">C2134_09570</name>
</gene>
<dbReference type="SUPFAM" id="SSF53850">
    <property type="entry name" value="Periplasmic binding protein-like II"/>
    <property type="match status" value="1"/>
</dbReference>
<accession>A0A2K4MP81</accession>
<proteinExistence type="predicted"/>
<dbReference type="AlphaFoldDB" id="A0A2K4MP81"/>
<feature type="domain" description="Solute-binding protein family 3/N-terminal" evidence="2">
    <location>
        <begin position="30"/>
        <end position="242"/>
    </location>
</feature>